<gene>
    <name evidence="1" type="ORF">ANCDUO_25686</name>
</gene>
<evidence type="ECO:0000313" key="2">
    <source>
        <dbReference type="Proteomes" id="UP000054047"/>
    </source>
</evidence>
<name>A0A0C2FH96_9BILA</name>
<keyword evidence="2" id="KW-1185">Reference proteome</keyword>
<dbReference type="AlphaFoldDB" id="A0A0C2FH96"/>
<dbReference type="InterPro" id="IPR010761">
    <property type="entry name" value="Clc_prot-like"/>
</dbReference>
<sequence>MEVFMAVVGDGIFFFAAHRVDNRFVQGLVGTYEVSARTPIAANFHCPHSRLGSGTYAYVCTPTLSRIVLTQFPPIWIV</sequence>
<dbReference type="GO" id="GO:0016020">
    <property type="term" value="C:membrane"/>
    <property type="evidence" value="ECO:0007669"/>
    <property type="project" value="InterPro"/>
</dbReference>
<accession>A0A0C2FH96</accession>
<proteinExistence type="predicted"/>
<evidence type="ECO:0000313" key="1">
    <source>
        <dbReference type="EMBL" id="KIH44291.1"/>
    </source>
</evidence>
<dbReference type="Pfam" id="PF07062">
    <property type="entry name" value="Clc-like"/>
    <property type="match status" value="1"/>
</dbReference>
<dbReference type="EMBL" id="KN778844">
    <property type="protein sequence ID" value="KIH44291.1"/>
    <property type="molecule type" value="Genomic_DNA"/>
</dbReference>
<dbReference type="Proteomes" id="UP000054047">
    <property type="component" value="Unassembled WGS sequence"/>
</dbReference>
<protein>
    <submittedName>
        <fullName evidence="1">Uncharacterized protein</fullName>
    </submittedName>
</protein>
<reference evidence="1 2" key="1">
    <citation type="submission" date="2013-12" db="EMBL/GenBank/DDBJ databases">
        <title>Draft genome of the parsitic nematode Ancylostoma duodenale.</title>
        <authorList>
            <person name="Mitreva M."/>
        </authorList>
    </citation>
    <scope>NUCLEOTIDE SEQUENCE [LARGE SCALE GENOMIC DNA]</scope>
    <source>
        <strain evidence="1 2">Zhejiang</strain>
    </source>
</reference>
<organism evidence="1 2">
    <name type="scientific">Ancylostoma duodenale</name>
    <dbReference type="NCBI Taxonomy" id="51022"/>
    <lineage>
        <taxon>Eukaryota</taxon>
        <taxon>Metazoa</taxon>
        <taxon>Ecdysozoa</taxon>
        <taxon>Nematoda</taxon>
        <taxon>Chromadorea</taxon>
        <taxon>Rhabditida</taxon>
        <taxon>Rhabditina</taxon>
        <taxon>Rhabditomorpha</taxon>
        <taxon>Strongyloidea</taxon>
        <taxon>Ancylostomatidae</taxon>
        <taxon>Ancylostomatinae</taxon>
        <taxon>Ancylostoma</taxon>
    </lineage>
</organism>